<accession>A0A8R1DQ93</accession>
<feature type="compositionally biased region" description="Polar residues" evidence="1">
    <location>
        <begin position="16"/>
        <end position="30"/>
    </location>
</feature>
<dbReference type="EnsemblMetazoa" id="CJA08927b.1">
    <property type="protein sequence ID" value="CJA08927b.1"/>
    <property type="gene ID" value="WBGene00128130"/>
</dbReference>
<feature type="compositionally biased region" description="Basic and acidic residues" evidence="1">
    <location>
        <begin position="1"/>
        <end position="11"/>
    </location>
</feature>
<feature type="compositionally biased region" description="Acidic residues" evidence="1">
    <location>
        <begin position="46"/>
        <end position="64"/>
    </location>
</feature>
<feature type="region of interest" description="Disordered" evidence="1">
    <location>
        <begin position="176"/>
        <end position="197"/>
    </location>
</feature>
<protein>
    <submittedName>
        <fullName evidence="2">Uncharacterized protein</fullName>
    </submittedName>
</protein>
<evidence type="ECO:0000313" key="3">
    <source>
        <dbReference type="Proteomes" id="UP000005237"/>
    </source>
</evidence>
<reference evidence="3" key="1">
    <citation type="submission" date="2010-08" db="EMBL/GenBank/DDBJ databases">
        <authorList>
            <consortium name="Caenorhabditis japonica Sequencing Consortium"/>
            <person name="Wilson R.K."/>
        </authorList>
    </citation>
    <scope>NUCLEOTIDE SEQUENCE [LARGE SCALE GENOMIC DNA]</scope>
    <source>
        <strain evidence="3">DF5081</strain>
    </source>
</reference>
<organism evidence="2 3">
    <name type="scientific">Caenorhabditis japonica</name>
    <dbReference type="NCBI Taxonomy" id="281687"/>
    <lineage>
        <taxon>Eukaryota</taxon>
        <taxon>Metazoa</taxon>
        <taxon>Ecdysozoa</taxon>
        <taxon>Nematoda</taxon>
        <taxon>Chromadorea</taxon>
        <taxon>Rhabditida</taxon>
        <taxon>Rhabditina</taxon>
        <taxon>Rhabditomorpha</taxon>
        <taxon>Rhabditoidea</taxon>
        <taxon>Rhabditidae</taxon>
        <taxon>Peloderinae</taxon>
        <taxon>Caenorhabditis</taxon>
    </lineage>
</organism>
<evidence type="ECO:0000313" key="2">
    <source>
        <dbReference type="EnsemblMetazoa" id="CJA08927b.1"/>
    </source>
</evidence>
<name>A0A8R1DQ93_CAEJA</name>
<feature type="region of interest" description="Disordered" evidence="1">
    <location>
        <begin position="1"/>
        <end position="64"/>
    </location>
</feature>
<feature type="compositionally biased region" description="Low complexity" evidence="1">
    <location>
        <begin position="182"/>
        <end position="193"/>
    </location>
</feature>
<proteinExistence type="predicted"/>
<evidence type="ECO:0000256" key="1">
    <source>
        <dbReference type="SAM" id="MobiDB-lite"/>
    </source>
</evidence>
<dbReference type="Proteomes" id="UP000005237">
    <property type="component" value="Unassembled WGS sequence"/>
</dbReference>
<dbReference type="AlphaFoldDB" id="A0A8R1DQ93"/>
<keyword evidence="3" id="KW-1185">Reference proteome</keyword>
<sequence length="274" mass="30970">MDYNRTDKTELDEYTSGYSTAKTSPQTSNEDLLRLRVRSRQYSSSDTEESDNYSDEEGITEEEEDLVEHCEFRPVVRSNELDPYKEWYHKLLTMRTNYKNGENAFPPFPPPPLPSTMLAASRAQAINLFEEVKRAAVKATVSPNHSAVDIAAHRFCPHDFQILPPPHVFLDIKEEEHHETEVSSQSSSGGEYSDASEETLFVERTKREKNCQRPAASPILPTSPGTSTTYTVFNGGADICAYNSKSKDDDECEKEVFTGGRDEKNNATCCARRF</sequence>
<reference evidence="2" key="2">
    <citation type="submission" date="2022-06" db="UniProtKB">
        <authorList>
            <consortium name="EnsemblMetazoa"/>
        </authorList>
    </citation>
    <scope>IDENTIFICATION</scope>
    <source>
        <strain evidence="2">DF5081</strain>
    </source>
</reference>